<reference evidence="2 3" key="1">
    <citation type="submission" date="2020-05" db="EMBL/GenBank/DDBJ databases">
        <authorList>
            <person name="Khan S.A."/>
            <person name="Jeon C.O."/>
            <person name="Chun B.H."/>
        </authorList>
    </citation>
    <scope>NUCLEOTIDE SEQUENCE [LARGE SCALE GENOMIC DNA]</scope>
    <source>
        <strain evidence="2 3">B156</strain>
    </source>
</reference>
<accession>A0A849K6H8</accession>
<comment type="caution">
    <text evidence="2">The sequence shown here is derived from an EMBL/GenBank/DDBJ whole genome shotgun (WGS) entry which is preliminary data.</text>
</comment>
<gene>
    <name evidence="2" type="ORF">HK415_08360</name>
</gene>
<sequence>MTKQLLIYETAVPVSSGRHGKASVELGKGYGFARNINSAPLMAVEFPQAAAEYAIVFAQNGSEVIPVVILGARAGENLYLKEDDSWSAGYLPAFVRRYPFVFSSSEDGKTFTLCVDEAFQGLNYLGKGQPLFTADGKQTPYVDNVLKFLQEYRSQFLRTQTFCRKLVELKLLEPMRAQFTLGAEKMSLGGFQAVDRAKLKALPGETLSQLAATDELELIYLHLQSMRNFGVVKDKLILTRPSDTPAGATGPDEDATQPAAAKPARRTRGDAGMAAT</sequence>
<evidence type="ECO:0000313" key="3">
    <source>
        <dbReference type="Proteomes" id="UP000552954"/>
    </source>
</evidence>
<dbReference type="AlphaFoldDB" id="A0A849K6H8"/>
<dbReference type="Proteomes" id="UP000552954">
    <property type="component" value="Unassembled WGS sequence"/>
</dbReference>
<dbReference type="RefSeq" id="WP_171558090.1">
    <property type="nucleotide sequence ID" value="NZ_JABFCS010000001.1"/>
</dbReference>
<proteinExistence type="predicted"/>
<feature type="region of interest" description="Disordered" evidence="1">
    <location>
        <begin position="242"/>
        <end position="276"/>
    </location>
</feature>
<evidence type="ECO:0000313" key="2">
    <source>
        <dbReference type="EMBL" id="NNU43170.1"/>
    </source>
</evidence>
<keyword evidence="3" id="KW-1185">Reference proteome</keyword>
<dbReference type="Pfam" id="PF07277">
    <property type="entry name" value="SapC"/>
    <property type="match status" value="1"/>
</dbReference>
<organism evidence="2 3">
    <name type="scientific">Ramlibacter montanisoli</name>
    <dbReference type="NCBI Taxonomy" id="2732512"/>
    <lineage>
        <taxon>Bacteria</taxon>
        <taxon>Pseudomonadati</taxon>
        <taxon>Pseudomonadota</taxon>
        <taxon>Betaproteobacteria</taxon>
        <taxon>Burkholderiales</taxon>
        <taxon>Comamonadaceae</taxon>
        <taxon>Ramlibacter</taxon>
    </lineage>
</organism>
<protein>
    <submittedName>
        <fullName evidence="2">SapC family protein</fullName>
    </submittedName>
</protein>
<name>A0A849K6H8_9BURK</name>
<dbReference type="EMBL" id="JABFCS010000001">
    <property type="protein sequence ID" value="NNU43170.1"/>
    <property type="molecule type" value="Genomic_DNA"/>
</dbReference>
<dbReference type="InterPro" id="IPR010836">
    <property type="entry name" value="SapC"/>
</dbReference>
<evidence type="ECO:0000256" key="1">
    <source>
        <dbReference type="SAM" id="MobiDB-lite"/>
    </source>
</evidence>
<reference evidence="2 3" key="2">
    <citation type="submission" date="2020-06" db="EMBL/GenBank/DDBJ databases">
        <title>Ramlibacter rhizophilus sp. nov., isolated from rhizosphere soil of national flower Mugunghwa from South Korea.</title>
        <authorList>
            <person name="Zheng-Fei Y."/>
            <person name="Huan T."/>
        </authorList>
    </citation>
    <scope>NUCLEOTIDE SEQUENCE [LARGE SCALE GENOMIC DNA]</scope>
    <source>
        <strain evidence="2 3">B156</strain>
    </source>
</reference>